<dbReference type="STRING" id="3818.A0A445A141"/>
<gene>
    <name evidence="2" type="ORF">Ahy_B03g065249</name>
</gene>
<organism evidence="2 3">
    <name type="scientific">Arachis hypogaea</name>
    <name type="common">Peanut</name>
    <dbReference type="NCBI Taxonomy" id="3818"/>
    <lineage>
        <taxon>Eukaryota</taxon>
        <taxon>Viridiplantae</taxon>
        <taxon>Streptophyta</taxon>
        <taxon>Embryophyta</taxon>
        <taxon>Tracheophyta</taxon>
        <taxon>Spermatophyta</taxon>
        <taxon>Magnoliopsida</taxon>
        <taxon>eudicotyledons</taxon>
        <taxon>Gunneridae</taxon>
        <taxon>Pentapetalae</taxon>
        <taxon>rosids</taxon>
        <taxon>fabids</taxon>
        <taxon>Fabales</taxon>
        <taxon>Fabaceae</taxon>
        <taxon>Papilionoideae</taxon>
        <taxon>50 kb inversion clade</taxon>
        <taxon>dalbergioids sensu lato</taxon>
        <taxon>Dalbergieae</taxon>
        <taxon>Pterocarpus clade</taxon>
        <taxon>Arachis</taxon>
    </lineage>
</organism>
<dbReference type="PANTHER" id="PTHR33784">
    <property type="entry name" value="OS05G0482100 PROTEIN"/>
    <property type="match status" value="1"/>
</dbReference>
<dbReference type="Pfam" id="PF23310">
    <property type="entry name" value="TPR_27"/>
    <property type="match status" value="1"/>
</dbReference>
<dbReference type="OrthoDB" id="1460103at2759"/>
<dbReference type="PANTHER" id="PTHR33784:SF49">
    <property type="entry name" value="F-BOX PROTEIN"/>
    <property type="match status" value="1"/>
</dbReference>
<dbReference type="InterPro" id="IPR057136">
    <property type="entry name" value="At2g35280_TPR_dom"/>
</dbReference>
<dbReference type="EMBL" id="SDMP01000013">
    <property type="protein sequence ID" value="RYR20159.1"/>
    <property type="molecule type" value="Genomic_DNA"/>
</dbReference>
<evidence type="ECO:0000313" key="3">
    <source>
        <dbReference type="Proteomes" id="UP000289738"/>
    </source>
</evidence>
<sequence>MVGTSEHRTLCGRRSRPAICPLKLLPRDIWVRVATEVAYNSIQDLLNFESTCKVFLDPGRSAVVYKHAIVWNIPMVSFLRYPDHANRRFVDRCIDAGNPDAILTNGLHEYFFIARHHVNMELLTRAASEGNVEAGYICSMLLLCNHQDGDDVRRGVDLFEVILTAGNVHRCREIFTDILAEHWVGIKPPDPGQPVSCRSPMCPTRGIMGNAHDVSSVSCVRCLADHEVYQFLAMFRRY</sequence>
<feature type="domain" description="At2g35280-like TPR" evidence="1">
    <location>
        <begin position="82"/>
        <end position="179"/>
    </location>
</feature>
<proteinExistence type="predicted"/>
<name>A0A445A141_ARAHY</name>
<protein>
    <recommendedName>
        <fullName evidence="1">At2g35280-like TPR domain-containing protein</fullName>
    </recommendedName>
</protein>
<dbReference type="AlphaFoldDB" id="A0A445A141"/>
<dbReference type="Proteomes" id="UP000289738">
    <property type="component" value="Chromosome B03"/>
</dbReference>
<accession>A0A445A141</accession>
<evidence type="ECO:0000313" key="2">
    <source>
        <dbReference type="EMBL" id="RYR20159.1"/>
    </source>
</evidence>
<keyword evidence="3" id="KW-1185">Reference proteome</keyword>
<dbReference type="InterPro" id="IPR040338">
    <property type="entry name" value="At1g67623-like"/>
</dbReference>
<comment type="caution">
    <text evidence="2">The sequence shown here is derived from an EMBL/GenBank/DDBJ whole genome shotgun (WGS) entry which is preliminary data.</text>
</comment>
<reference evidence="2 3" key="1">
    <citation type="submission" date="2019-01" db="EMBL/GenBank/DDBJ databases">
        <title>Sequencing of cultivated peanut Arachis hypogaea provides insights into genome evolution and oil improvement.</title>
        <authorList>
            <person name="Chen X."/>
        </authorList>
    </citation>
    <scope>NUCLEOTIDE SEQUENCE [LARGE SCALE GENOMIC DNA]</scope>
    <source>
        <strain evidence="3">cv. Fuhuasheng</strain>
        <tissue evidence="2">Leaves</tissue>
    </source>
</reference>
<evidence type="ECO:0000259" key="1">
    <source>
        <dbReference type="Pfam" id="PF23310"/>
    </source>
</evidence>